<accession>A0ABT0Y4S4</accession>
<dbReference type="Pfam" id="PF10442">
    <property type="entry name" value="FIST_C"/>
    <property type="match status" value="1"/>
</dbReference>
<dbReference type="PANTHER" id="PTHR40252">
    <property type="entry name" value="BLR0328 PROTEIN"/>
    <property type="match status" value="1"/>
</dbReference>
<name>A0ABT0Y4S4_9ACTN</name>
<gene>
    <name evidence="3" type="ORF">LXN57_26020</name>
</gene>
<dbReference type="SMART" id="SM00897">
    <property type="entry name" value="FIST"/>
    <property type="match status" value="1"/>
</dbReference>
<evidence type="ECO:0000313" key="3">
    <source>
        <dbReference type="EMBL" id="MCM4081037.1"/>
    </source>
</evidence>
<sequence>MTRMPFGSGRSSHEDATAAGTAAARAALAGLDGAAADLVIVYASIRYDLAALLDGVRAVTGETPLVGATTSGQFSEGEFIPPGPAVSVMILGGGRYRFGSAVVGGISSDTTAAGRDLARRARDAAGSEPTPYGALLLLADGMAGDMQGLLNGLYRVTGAQVPVVGGAAGDDRTFAGSSVFHGGEVVANGAVAVWIGSEQPLRVVSGHGWQPQGLPMLVTRVEGQLVHEIDGRPAADVYQEGLVQDTTAPVGARSDWRTAHSFGLIEPDGTQVVRGALLDEQGAVRTFTPLPEYCAVQIVSADQDGLLDVIENVVEDALGDIDEPAVMLTFSCIARLDLLRDREGEEAARLHKAAGPVATFGFYTYGEFARSVGVSGYHNATITALAL</sequence>
<dbReference type="Pfam" id="PF08495">
    <property type="entry name" value="FIST"/>
    <property type="match status" value="1"/>
</dbReference>
<dbReference type="InterPro" id="IPR013702">
    <property type="entry name" value="FIST_domain_N"/>
</dbReference>
<evidence type="ECO:0000259" key="2">
    <source>
        <dbReference type="SMART" id="SM01204"/>
    </source>
</evidence>
<protein>
    <submittedName>
        <fullName evidence="3">FIST C-terminal domain-containing protein</fullName>
    </submittedName>
</protein>
<feature type="domain" description="FIST C-domain" evidence="2">
    <location>
        <begin position="234"/>
        <end position="371"/>
    </location>
</feature>
<dbReference type="InterPro" id="IPR019494">
    <property type="entry name" value="FIST_C"/>
</dbReference>
<organism evidence="3 4">
    <name type="scientific">Paractinoplanes hotanensis</name>
    <dbReference type="NCBI Taxonomy" id="2906497"/>
    <lineage>
        <taxon>Bacteria</taxon>
        <taxon>Bacillati</taxon>
        <taxon>Actinomycetota</taxon>
        <taxon>Actinomycetes</taxon>
        <taxon>Micromonosporales</taxon>
        <taxon>Micromonosporaceae</taxon>
        <taxon>Paractinoplanes</taxon>
    </lineage>
</organism>
<reference evidence="3 4" key="1">
    <citation type="submission" date="2022-06" db="EMBL/GenBank/DDBJ databases">
        <title>Actinoplanes abujensis sp. nov., isolated from Nigerian arid soil.</title>
        <authorList>
            <person name="Ding P."/>
        </authorList>
    </citation>
    <scope>NUCLEOTIDE SEQUENCE [LARGE SCALE GENOMIC DNA]</scope>
    <source>
        <strain evidence="4">TRM88002</strain>
    </source>
</reference>
<dbReference type="PANTHER" id="PTHR40252:SF2">
    <property type="entry name" value="BLR0328 PROTEIN"/>
    <property type="match status" value="1"/>
</dbReference>
<dbReference type="EMBL" id="JAMQOL010000037">
    <property type="protein sequence ID" value="MCM4081037.1"/>
    <property type="molecule type" value="Genomic_DNA"/>
</dbReference>
<dbReference type="SMART" id="SM01204">
    <property type="entry name" value="FIST_C"/>
    <property type="match status" value="1"/>
</dbReference>
<evidence type="ECO:0000313" key="4">
    <source>
        <dbReference type="Proteomes" id="UP001523216"/>
    </source>
</evidence>
<proteinExistence type="predicted"/>
<keyword evidence="4" id="KW-1185">Reference proteome</keyword>
<comment type="caution">
    <text evidence="3">The sequence shown here is derived from an EMBL/GenBank/DDBJ whole genome shotgun (WGS) entry which is preliminary data.</text>
</comment>
<dbReference type="RefSeq" id="WP_251800833.1">
    <property type="nucleotide sequence ID" value="NZ_JAMQOL010000037.1"/>
</dbReference>
<evidence type="ECO:0000259" key="1">
    <source>
        <dbReference type="SMART" id="SM00897"/>
    </source>
</evidence>
<feature type="domain" description="FIST" evidence="1">
    <location>
        <begin position="35"/>
        <end position="233"/>
    </location>
</feature>
<dbReference type="Proteomes" id="UP001523216">
    <property type="component" value="Unassembled WGS sequence"/>
</dbReference>